<accession>A0A1Z2SJ14</accession>
<organism evidence="1 2">
    <name type="scientific">Vibrio gazogenes</name>
    <dbReference type="NCBI Taxonomy" id="687"/>
    <lineage>
        <taxon>Bacteria</taxon>
        <taxon>Pseudomonadati</taxon>
        <taxon>Pseudomonadota</taxon>
        <taxon>Gammaproteobacteria</taxon>
        <taxon>Vibrionales</taxon>
        <taxon>Vibrionaceae</taxon>
        <taxon>Vibrio</taxon>
    </lineage>
</organism>
<proteinExistence type="predicted"/>
<reference evidence="1 2" key="1">
    <citation type="submission" date="2016-12" db="EMBL/GenBank/DDBJ databases">
        <authorList>
            <person name="Song W.-J."/>
            <person name="Kurnit D.M."/>
        </authorList>
    </citation>
    <scope>NUCLEOTIDE SEQUENCE [LARGE SCALE GENOMIC DNA]</scope>
    <source>
        <strain evidence="1 2">ATCC 43942</strain>
    </source>
</reference>
<dbReference type="KEGG" id="vga:BSQ33_06340"/>
<gene>
    <name evidence="1" type="ORF">BSQ33_06340</name>
</gene>
<dbReference type="Proteomes" id="UP000196708">
    <property type="component" value="Chromosome 1"/>
</dbReference>
<dbReference type="EMBL" id="CP018835">
    <property type="protein sequence ID" value="ASA57105.1"/>
    <property type="molecule type" value="Genomic_DNA"/>
</dbReference>
<evidence type="ECO:0000313" key="2">
    <source>
        <dbReference type="Proteomes" id="UP000196708"/>
    </source>
</evidence>
<protein>
    <submittedName>
        <fullName evidence="1">Uncharacterized protein</fullName>
    </submittedName>
</protein>
<sequence length="97" mass="10904">MTGPTHNFLSIRLSESHSTIQVTLLPIKEGESEKLDADEVLSQVSSGLDEVNRELEQTYFISEIQFIPSDSRPASVYSYLTQELIKRIDSGDNFIVV</sequence>
<evidence type="ECO:0000313" key="1">
    <source>
        <dbReference type="EMBL" id="ASA57105.1"/>
    </source>
</evidence>
<dbReference type="AlphaFoldDB" id="A0A1Z2SJ14"/>
<name>A0A1Z2SJ14_VIBGA</name>